<dbReference type="Proteomes" id="UP001183388">
    <property type="component" value="Unassembled WGS sequence"/>
</dbReference>
<proteinExistence type="predicted"/>
<comment type="caution">
    <text evidence="1">The sequence shown here is derived from an EMBL/GenBank/DDBJ whole genome shotgun (WGS) entry which is preliminary data.</text>
</comment>
<gene>
    <name evidence="1" type="ORF">RM780_00845</name>
</gene>
<name>A0ABU2L2M9_9ACTN</name>
<keyword evidence="2" id="KW-1185">Reference proteome</keyword>
<dbReference type="RefSeq" id="WP_311628420.1">
    <property type="nucleotide sequence ID" value="NZ_JAVREN010000001.1"/>
</dbReference>
<dbReference type="EMBL" id="JAVREN010000001">
    <property type="protein sequence ID" value="MDT0305513.1"/>
    <property type="molecule type" value="Genomic_DNA"/>
</dbReference>
<accession>A0ABU2L2M9</accession>
<organism evidence="1 2">
    <name type="scientific">Streptomyces boetiae</name>
    <dbReference type="NCBI Taxonomy" id="3075541"/>
    <lineage>
        <taxon>Bacteria</taxon>
        <taxon>Bacillati</taxon>
        <taxon>Actinomycetota</taxon>
        <taxon>Actinomycetes</taxon>
        <taxon>Kitasatosporales</taxon>
        <taxon>Streptomycetaceae</taxon>
        <taxon>Streptomyces</taxon>
    </lineage>
</organism>
<reference evidence="2" key="1">
    <citation type="submission" date="2023-07" db="EMBL/GenBank/DDBJ databases">
        <title>30 novel species of actinomycetes from the DSMZ collection.</title>
        <authorList>
            <person name="Nouioui I."/>
        </authorList>
    </citation>
    <scope>NUCLEOTIDE SEQUENCE [LARGE SCALE GENOMIC DNA]</scope>
    <source>
        <strain evidence="2">DSM 44917</strain>
    </source>
</reference>
<evidence type="ECO:0000313" key="2">
    <source>
        <dbReference type="Proteomes" id="UP001183388"/>
    </source>
</evidence>
<evidence type="ECO:0000313" key="1">
    <source>
        <dbReference type="EMBL" id="MDT0305513.1"/>
    </source>
</evidence>
<protein>
    <submittedName>
        <fullName evidence="1">Uncharacterized protein</fullName>
    </submittedName>
</protein>
<sequence length="165" mass="18255">MMTLRFSAQEGGAPLEGVLTYVPLDHAFEYEATDPPDLYARQGNAGAASLTRDTLQIVVGVERGCLLYVWGYYPLEGFAVTGLTAPPSTPGRVFATCSQAWDESVATRLPDEDWADFYDPERRLFLISRRAGKADRHIRIAQGITLGLGGTELDEIWLEPRFEAD</sequence>